<dbReference type="InterPro" id="IPR016071">
    <property type="entry name" value="Staphylococal_nuclease_OB-fold"/>
</dbReference>
<dbReference type="Pfam" id="PF00565">
    <property type="entry name" value="SNase"/>
    <property type="match status" value="1"/>
</dbReference>
<dbReference type="PROSITE" id="PS50830">
    <property type="entry name" value="TNASE_3"/>
    <property type="match status" value="1"/>
</dbReference>
<dbReference type="OrthoDB" id="9805504at2"/>
<comment type="caution">
    <text evidence="2">The sequence shown here is derived from an EMBL/GenBank/DDBJ whole genome shotgun (WGS) entry which is preliminary data.</text>
</comment>
<dbReference type="Proteomes" id="UP000281547">
    <property type="component" value="Unassembled WGS sequence"/>
</dbReference>
<dbReference type="EMBL" id="RZNJ01000003">
    <property type="protein sequence ID" value="RUT30950.1"/>
    <property type="molecule type" value="Genomic_DNA"/>
</dbReference>
<evidence type="ECO:0000313" key="2">
    <source>
        <dbReference type="EMBL" id="RUT30950.1"/>
    </source>
</evidence>
<dbReference type="InterPro" id="IPR035437">
    <property type="entry name" value="SNase_OB-fold_sf"/>
</dbReference>
<dbReference type="AlphaFoldDB" id="A0A433XA87"/>
<proteinExistence type="predicted"/>
<protein>
    <submittedName>
        <fullName evidence="2">Thermonuclease family protein</fullName>
    </submittedName>
</protein>
<sequence>MRRGLWRSLFPFAVLAIAGAVAVLLQPAPELMGGRARVSDGDSFRLGSERIRLVGLDAPELGQTCTRRDGEAWPCGDTARNRMAQLLNSGNLTCETTGRDQFDRYLATCSVDGRDLGSVMVEEGLALNEGGYAAEERRARDAGRGMWKGEFESPRAWRRSGGDSIDWVESLRNWLLTLIGAT</sequence>
<dbReference type="PANTHER" id="PTHR12302:SF26">
    <property type="entry name" value="BLR1266 PROTEIN"/>
    <property type="match status" value="1"/>
</dbReference>
<dbReference type="Gene3D" id="2.40.50.90">
    <property type="match status" value="1"/>
</dbReference>
<organism evidence="2 3">
    <name type="scientific">Arsenicitalea aurantiaca</name>
    <dbReference type="NCBI Taxonomy" id="1783274"/>
    <lineage>
        <taxon>Bacteria</taxon>
        <taxon>Pseudomonadati</taxon>
        <taxon>Pseudomonadota</taxon>
        <taxon>Alphaproteobacteria</taxon>
        <taxon>Hyphomicrobiales</taxon>
        <taxon>Devosiaceae</taxon>
        <taxon>Arsenicitalea</taxon>
    </lineage>
</organism>
<evidence type="ECO:0000259" key="1">
    <source>
        <dbReference type="PROSITE" id="PS50830"/>
    </source>
</evidence>
<dbReference type="SUPFAM" id="SSF50199">
    <property type="entry name" value="Staphylococcal nuclease"/>
    <property type="match status" value="1"/>
</dbReference>
<dbReference type="SMART" id="SM00318">
    <property type="entry name" value="SNc"/>
    <property type="match status" value="1"/>
</dbReference>
<dbReference type="RefSeq" id="WP_127188196.1">
    <property type="nucleotide sequence ID" value="NZ_RZNJ01000003.1"/>
</dbReference>
<feature type="domain" description="TNase-like" evidence="1">
    <location>
        <begin position="29"/>
        <end position="149"/>
    </location>
</feature>
<accession>A0A433XA87</accession>
<reference evidence="2 3" key="1">
    <citation type="journal article" date="2016" name="Int. J. Syst. Evol. Microbiol.">
        <title>Arsenicitalea aurantiaca gen. nov., sp. nov., a new member of the family Hyphomicrobiaceae, isolated from high-arsenic sediment.</title>
        <authorList>
            <person name="Mu Y."/>
            <person name="Zhou L."/>
            <person name="Zeng X.C."/>
            <person name="Liu L."/>
            <person name="Pan Y."/>
            <person name="Chen X."/>
            <person name="Wang J."/>
            <person name="Li S."/>
            <person name="Li W.J."/>
            <person name="Wang Y."/>
        </authorList>
    </citation>
    <scope>NUCLEOTIDE SEQUENCE [LARGE SCALE GENOMIC DNA]</scope>
    <source>
        <strain evidence="2 3">42-50</strain>
    </source>
</reference>
<gene>
    <name evidence="2" type="ORF">EMQ25_08705</name>
</gene>
<name>A0A433XA87_9HYPH</name>
<evidence type="ECO:0000313" key="3">
    <source>
        <dbReference type="Proteomes" id="UP000281547"/>
    </source>
</evidence>
<keyword evidence="3" id="KW-1185">Reference proteome</keyword>
<dbReference type="PANTHER" id="PTHR12302">
    <property type="entry name" value="EBNA2 BINDING PROTEIN P100"/>
    <property type="match status" value="1"/>
</dbReference>